<keyword evidence="1" id="KW-0175">Coiled coil</keyword>
<feature type="region of interest" description="Disordered" evidence="2">
    <location>
        <begin position="29"/>
        <end position="53"/>
    </location>
</feature>
<reference evidence="3 4" key="1">
    <citation type="submission" date="2015-06" db="EMBL/GenBank/DDBJ databases">
        <title>Expansion of signal transduction pathways in fungi by whole-genome duplication.</title>
        <authorList>
            <consortium name="DOE Joint Genome Institute"/>
            <person name="Corrochano L.M."/>
            <person name="Kuo A."/>
            <person name="Marcet-Houben M."/>
            <person name="Polaino S."/>
            <person name="Salamov A."/>
            <person name="Villalobos J.M."/>
            <person name="Alvarez M.I."/>
            <person name="Avalos J."/>
            <person name="Benito E.P."/>
            <person name="Benoit I."/>
            <person name="Burger G."/>
            <person name="Camino L.P."/>
            <person name="Canovas D."/>
            <person name="Cerda-Olmedo E."/>
            <person name="Cheng J.-F."/>
            <person name="Dominguez A."/>
            <person name="Elias M."/>
            <person name="Eslava A.P."/>
            <person name="Glaser F."/>
            <person name="Grimwood J."/>
            <person name="Gutierrez G."/>
            <person name="Heitman J."/>
            <person name="Henrissat B."/>
            <person name="Iturriaga E.A."/>
            <person name="Lang B.F."/>
            <person name="Lavin J.L."/>
            <person name="Lee S."/>
            <person name="Li W."/>
            <person name="Lindquist E."/>
            <person name="Lopez-Garcia S."/>
            <person name="Luque E.M."/>
            <person name="Marcos A.T."/>
            <person name="Martin J."/>
            <person name="Mccluskey K."/>
            <person name="Medina H.R."/>
            <person name="Miralles-Duran A."/>
            <person name="Miyazaki A."/>
            <person name="Munoz-Torres E."/>
            <person name="Oguiza J.A."/>
            <person name="Ohm R."/>
            <person name="Olmedo M."/>
            <person name="Orejas M."/>
            <person name="Ortiz-Castellanos L."/>
            <person name="Pisabarro A.G."/>
            <person name="Rodriguez-Romero J."/>
            <person name="Ruiz-Herrera J."/>
            <person name="Ruiz-Vazquez R."/>
            <person name="Sanz C."/>
            <person name="Schackwitz W."/>
            <person name="Schmutz J."/>
            <person name="Shahriari M."/>
            <person name="Shelest E."/>
            <person name="Silva-Franco F."/>
            <person name="Soanes D."/>
            <person name="Syed K."/>
            <person name="Tagua V.G."/>
            <person name="Talbot N.J."/>
            <person name="Thon M."/>
            <person name="De Vries R.P."/>
            <person name="Wiebenga A."/>
            <person name="Yadav J.S."/>
            <person name="Braun E.L."/>
            <person name="Baker S."/>
            <person name="Garre V."/>
            <person name="Horwitz B."/>
            <person name="Torres-Martinez S."/>
            <person name="Idnurm A."/>
            <person name="Herrera-Estrella A."/>
            <person name="Gabaldon T."/>
            <person name="Grigoriev I.V."/>
        </authorList>
    </citation>
    <scope>NUCLEOTIDE SEQUENCE [LARGE SCALE GENOMIC DNA]</scope>
    <source>
        <strain evidence="3 4">CBS 277.49</strain>
    </source>
</reference>
<dbReference type="VEuPathDB" id="FungiDB:MUCCIDRAFT_164368"/>
<dbReference type="AlphaFoldDB" id="A0A162T777"/>
<feature type="region of interest" description="Disordered" evidence="2">
    <location>
        <begin position="145"/>
        <end position="164"/>
    </location>
</feature>
<dbReference type="EMBL" id="AMYB01000005">
    <property type="protein sequence ID" value="OAD02442.1"/>
    <property type="molecule type" value="Genomic_DNA"/>
</dbReference>
<proteinExistence type="predicted"/>
<organism evidence="3 4">
    <name type="scientific">Mucor lusitanicus CBS 277.49</name>
    <dbReference type="NCBI Taxonomy" id="747725"/>
    <lineage>
        <taxon>Eukaryota</taxon>
        <taxon>Fungi</taxon>
        <taxon>Fungi incertae sedis</taxon>
        <taxon>Mucoromycota</taxon>
        <taxon>Mucoromycotina</taxon>
        <taxon>Mucoromycetes</taxon>
        <taxon>Mucorales</taxon>
        <taxon>Mucorineae</taxon>
        <taxon>Mucoraceae</taxon>
        <taxon>Mucor</taxon>
    </lineage>
</organism>
<feature type="compositionally biased region" description="Basic and acidic residues" evidence="2">
    <location>
        <begin position="147"/>
        <end position="161"/>
    </location>
</feature>
<keyword evidence="4" id="KW-1185">Reference proteome</keyword>
<name>A0A162T777_MUCCL</name>
<evidence type="ECO:0000313" key="4">
    <source>
        <dbReference type="Proteomes" id="UP000077051"/>
    </source>
</evidence>
<evidence type="ECO:0000313" key="3">
    <source>
        <dbReference type="EMBL" id="OAD02442.1"/>
    </source>
</evidence>
<sequence length="184" mass="21496">MKTPSLSIRFKKRHPKNRLSVPVLSWSMSSASSSPITSGRASSHSNLSSLRSMPSYQTDLVRDHSSEEMRLLQEQMKVLAKKLVFAEETLFQWKTEFYDLQNRFQETLNQHDATRQELEDTRRMLQESEHVRSRWIMKNASTIAVHHPSEEEQGQKSDDHRSVHRASLRSLSKIKVLRFFKAQT</sequence>
<comment type="caution">
    <text evidence="3">The sequence shown here is derived from an EMBL/GenBank/DDBJ whole genome shotgun (WGS) entry which is preliminary data.</text>
</comment>
<evidence type="ECO:0000256" key="2">
    <source>
        <dbReference type="SAM" id="MobiDB-lite"/>
    </source>
</evidence>
<protein>
    <submittedName>
        <fullName evidence="3">Uncharacterized protein</fullName>
    </submittedName>
</protein>
<gene>
    <name evidence="3" type="ORF">MUCCIDRAFT_164368</name>
</gene>
<accession>A0A162T777</accession>
<evidence type="ECO:0000256" key="1">
    <source>
        <dbReference type="SAM" id="Coils"/>
    </source>
</evidence>
<dbReference type="Proteomes" id="UP000077051">
    <property type="component" value="Unassembled WGS sequence"/>
</dbReference>
<feature type="coiled-coil region" evidence="1">
    <location>
        <begin position="62"/>
        <end position="128"/>
    </location>
</feature>
<dbReference type="OrthoDB" id="2281399at2759"/>